<dbReference type="EMBL" id="JBHSBB010000014">
    <property type="protein sequence ID" value="MFC4034568.1"/>
    <property type="molecule type" value="Genomic_DNA"/>
</dbReference>
<evidence type="ECO:0000313" key="1">
    <source>
        <dbReference type="EMBL" id="MFC4034568.1"/>
    </source>
</evidence>
<organism evidence="1 2">
    <name type="scientific">Streptomyces polygonati</name>
    <dbReference type="NCBI Taxonomy" id="1617087"/>
    <lineage>
        <taxon>Bacteria</taxon>
        <taxon>Bacillati</taxon>
        <taxon>Actinomycetota</taxon>
        <taxon>Actinomycetes</taxon>
        <taxon>Kitasatosporales</taxon>
        <taxon>Streptomycetaceae</taxon>
        <taxon>Streptomyces</taxon>
    </lineage>
</organism>
<sequence>MTDDFLPLIRGICARLGIETPIVTDAFGLPTALIDRVGMEKIRDTARATGFPDLADGIQQMLDKGGRQ</sequence>
<dbReference type="RefSeq" id="WP_386432903.1">
    <property type="nucleotide sequence ID" value="NZ_JBHSBB010000014.1"/>
</dbReference>
<accession>A0ABV8HR78</accession>
<name>A0ABV8HR78_9ACTN</name>
<proteinExistence type="predicted"/>
<evidence type="ECO:0000313" key="2">
    <source>
        <dbReference type="Proteomes" id="UP001595765"/>
    </source>
</evidence>
<comment type="caution">
    <text evidence="1">The sequence shown here is derived from an EMBL/GenBank/DDBJ whole genome shotgun (WGS) entry which is preliminary data.</text>
</comment>
<keyword evidence="2" id="KW-1185">Reference proteome</keyword>
<dbReference type="Proteomes" id="UP001595765">
    <property type="component" value="Unassembled WGS sequence"/>
</dbReference>
<reference evidence="2" key="1">
    <citation type="journal article" date="2019" name="Int. J. Syst. Evol. Microbiol.">
        <title>The Global Catalogue of Microorganisms (GCM) 10K type strain sequencing project: providing services to taxonomists for standard genome sequencing and annotation.</title>
        <authorList>
            <consortium name="The Broad Institute Genomics Platform"/>
            <consortium name="The Broad Institute Genome Sequencing Center for Infectious Disease"/>
            <person name="Wu L."/>
            <person name="Ma J."/>
        </authorList>
    </citation>
    <scope>NUCLEOTIDE SEQUENCE [LARGE SCALE GENOMIC DNA]</scope>
    <source>
        <strain evidence="2">CGMCC 4.7237</strain>
    </source>
</reference>
<protein>
    <submittedName>
        <fullName evidence="1">Uncharacterized protein</fullName>
    </submittedName>
</protein>
<gene>
    <name evidence="1" type="ORF">ACFO3J_24270</name>
</gene>